<protein>
    <recommendedName>
        <fullName evidence="4">Peptidase M1 membrane alanine aminopeptidase domain-containing protein</fullName>
    </recommendedName>
</protein>
<dbReference type="InterPro" id="IPR034015">
    <property type="entry name" value="M1_LTA4H"/>
</dbReference>
<dbReference type="PANTHER" id="PTHR45726:SF3">
    <property type="entry name" value="LEUKOTRIENE A-4 HYDROLASE"/>
    <property type="match status" value="1"/>
</dbReference>
<sequence>MKKLYFALIGLALVCATLPTPSYAAGLPSLPDESLLTDPIWARRGFADLANRFIGRTRYLLALEVDHGRGLLLGKARVLYVNNSGVPHSEVIFRLYPNHPVHQGRRMRVSAISVDGVPSAGQLRDADGTVLAVPLSAPIAPNGTATFEFDYTITVPAGSNFFYVSEPLPIVAIYDETGWRQDVATKGLDYAYTESALYAVRVRAPSHYGTWFVGTLKGAEPHPDGTATYTIVTGPVRNFVLVQVRGWRVIAAEGANVPINVLYNGDPIGAQEIAAISAVAFNYFDRVFSPYPYAELSVIATRFPSGGEEYPTLIFVNNDRTNVYRRFITAHEMAHQWFYGIGGNDTLRHAWLDESMAQIAGYLLYKYTGYGSNNAAEEYWSHILTWYNRIKTARPLNTALEDFRDFNDYMSTVYGGGAVFLRQLGERIGDDALIAGMSAYVRQVSLGIGTPAQFFNAIQAQTTQDLRPLFCLRVAIMC</sequence>
<dbReference type="PANTHER" id="PTHR45726">
    <property type="entry name" value="LEUKOTRIENE A-4 HYDROLASE"/>
    <property type="match status" value="1"/>
</dbReference>
<dbReference type="Pfam" id="PF01433">
    <property type="entry name" value="Peptidase_M1"/>
    <property type="match status" value="1"/>
</dbReference>
<keyword evidence="2" id="KW-0862">Zinc</keyword>
<feature type="binding site" evidence="2">
    <location>
        <position position="354"/>
    </location>
    <ligand>
        <name>Zn(2+)</name>
        <dbReference type="ChEBI" id="CHEBI:29105"/>
        <note>catalytic</note>
    </ligand>
</feature>
<accession>A0A2M8PYR7</accession>
<evidence type="ECO:0000259" key="4">
    <source>
        <dbReference type="Pfam" id="PF01433"/>
    </source>
</evidence>
<dbReference type="EMBL" id="PGTL01000011">
    <property type="protein sequence ID" value="PJF42680.1"/>
    <property type="molecule type" value="Genomic_DNA"/>
</dbReference>
<feature type="chain" id="PRO_5014857406" description="Peptidase M1 membrane alanine aminopeptidase domain-containing protein" evidence="3">
    <location>
        <begin position="25"/>
        <end position="478"/>
    </location>
</feature>
<comment type="caution">
    <text evidence="5">The sequence shown here is derived from an EMBL/GenBank/DDBJ whole genome shotgun (WGS) entry which is preliminary data.</text>
</comment>
<reference evidence="5 6" key="1">
    <citation type="submission" date="2017-11" db="EMBL/GenBank/DDBJ databases">
        <title>Evolution of Phototrophy in the Chloroflexi Phylum Driven by Horizontal Gene Transfer.</title>
        <authorList>
            <person name="Ward L.M."/>
            <person name="Hemp J."/>
            <person name="Shih P.M."/>
            <person name="Mcglynn S.E."/>
            <person name="Fischer W."/>
        </authorList>
    </citation>
    <scope>NUCLEOTIDE SEQUENCE [LARGE SCALE GENOMIC DNA]</scope>
    <source>
        <strain evidence="5">CP1_1M</strain>
    </source>
</reference>
<feature type="binding site" evidence="2">
    <location>
        <position position="335"/>
    </location>
    <ligand>
        <name>Zn(2+)</name>
        <dbReference type="ChEBI" id="CHEBI:29105"/>
        <note>catalytic</note>
    </ligand>
</feature>
<organism evidence="5 6">
    <name type="scientific">Candidatus Thermofonsia Clade 1 bacterium</name>
    <dbReference type="NCBI Taxonomy" id="2364210"/>
    <lineage>
        <taxon>Bacteria</taxon>
        <taxon>Bacillati</taxon>
        <taxon>Chloroflexota</taxon>
        <taxon>Candidatus Thermofontia</taxon>
        <taxon>Candidatus Thermofonsia Clade 1</taxon>
    </lineage>
</organism>
<keyword evidence="2" id="KW-0479">Metal-binding</keyword>
<feature type="domain" description="Peptidase M1 membrane alanine aminopeptidase" evidence="4">
    <location>
        <begin position="284"/>
        <end position="467"/>
    </location>
</feature>
<feature type="signal peptide" evidence="3">
    <location>
        <begin position="1"/>
        <end position="24"/>
    </location>
</feature>
<dbReference type="Gene3D" id="1.10.390.10">
    <property type="entry name" value="Neutral Protease Domain 2"/>
    <property type="match status" value="1"/>
</dbReference>
<feature type="active site" description="Proton donor" evidence="1">
    <location>
        <position position="414"/>
    </location>
</feature>
<proteinExistence type="predicted"/>
<dbReference type="InterPro" id="IPR014782">
    <property type="entry name" value="Peptidase_M1_dom"/>
</dbReference>
<dbReference type="SUPFAM" id="SSF55486">
    <property type="entry name" value="Metalloproteases ('zincins'), catalytic domain"/>
    <property type="match status" value="1"/>
</dbReference>
<dbReference type="CDD" id="cd09604">
    <property type="entry name" value="M1_APN_like"/>
    <property type="match status" value="1"/>
</dbReference>
<dbReference type="Proteomes" id="UP000228947">
    <property type="component" value="Unassembled WGS sequence"/>
</dbReference>
<dbReference type="GO" id="GO:0008270">
    <property type="term" value="F:zinc ion binding"/>
    <property type="evidence" value="ECO:0007669"/>
    <property type="project" value="InterPro"/>
</dbReference>
<evidence type="ECO:0000313" key="6">
    <source>
        <dbReference type="Proteomes" id="UP000228947"/>
    </source>
</evidence>
<evidence type="ECO:0000313" key="5">
    <source>
        <dbReference type="EMBL" id="PJF42680.1"/>
    </source>
</evidence>
<comment type="cofactor">
    <cofactor evidence="2">
        <name>Zn(2+)</name>
        <dbReference type="ChEBI" id="CHEBI:29105"/>
    </cofactor>
    <text evidence="2">Binds 1 zinc ion per subunit.</text>
</comment>
<dbReference type="InterPro" id="IPR027268">
    <property type="entry name" value="Peptidase_M4/M1_CTD_sf"/>
</dbReference>
<name>A0A2M8PYR7_9CHLR</name>
<keyword evidence="3" id="KW-0732">Signal</keyword>
<feature type="binding site" evidence="2">
    <location>
        <position position="331"/>
    </location>
    <ligand>
        <name>Zn(2+)</name>
        <dbReference type="ChEBI" id="CHEBI:29105"/>
        <note>catalytic</note>
    </ligand>
</feature>
<dbReference type="GO" id="GO:0008237">
    <property type="term" value="F:metallopeptidase activity"/>
    <property type="evidence" value="ECO:0007669"/>
    <property type="project" value="InterPro"/>
</dbReference>
<evidence type="ECO:0000256" key="3">
    <source>
        <dbReference type="SAM" id="SignalP"/>
    </source>
</evidence>
<gene>
    <name evidence="5" type="ORF">CUN50_03180</name>
</gene>
<feature type="active site" description="Proton acceptor" evidence="1">
    <location>
        <position position="332"/>
    </location>
</feature>
<evidence type="ECO:0000256" key="1">
    <source>
        <dbReference type="PIRSR" id="PIRSR634015-1"/>
    </source>
</evidence>
<evidence type="ECO:0000256" key="2">
    <source>
        <dbReference type="PIRSR" id="PIRSR634015-3"/>
    </source>
</evidence>
<dbReference type="AlphaFoldDB" id="A0A2M8PYR7"/>